<comment type="caution">
    <text evidence="3">The sequence shown here is derived from an EMBL/GenBank/DDBJ whole genome shotgun (WGS) entry which is preliminary data.</text>
</comment>
<reference evidence="3" key="2">
    <citation type="submission" date="2023-01" db="EMBL/GenBank/DDBJ databases">
        <authorList>
            <person name="Sun Q."/>
            <person name="Evtushenko L."/>
        </authorList>
    </citation>
    <scope>NUCLEOTIDE SEQUENCE</scope>
    <source>
        <strain evidence="3">VKM Ac-2007</strain>
    </source>
</reference>
<dbReference type="EMBL" id="BSEV01000002">
    <property type="protein sequence ID" value="GLK08158.1"/>
    <property type="molecule type" value="Genomic_DNA"/>
</dbReference>
<feature type="region of interest" description="Disordered" evidence="2">
    <location>
        <begin position="118"/>
        <end position="173"/>
    </location>
</feature>
<dbReference type="SUPFAM" id="SSF53448">
    <property type="entry name" value="Nucleotide-diphospho-sugar transferases"/>
    <property type="match status" value="1"/>
</dbReference>
<protein>
    <recommendedName>
        <fullName evidence="5">Glycosyltransferase</fullName>
    </recommendedName>
</protein>
<feature type="coiled-coil region" evidence="1">
    <location>
        <begin position="23"/>
        <end position="81"/>
    </location>
</feature>
<evidence type="ECO:0000313" key="4">
    <source>
        <dbReference type="Proteomes" id="UP001143474"/>
    </source>
</evidence>
<dbReference type="InterPro" id="IPR029044">
    <property type="entry name" value="Nucleotide-diphossugar_trans"/>
</dbReference>
<reference evidence="3" key="1">
    <citation type="journal article" date="2014" name="Int. J. Syst. Evol. Microbiol.">
        <title>Complete genome sequence of Corynebacterium casei LMG S-19264T (=DSM 44701T), isolated from a smear-ripened cheese.</title>
        <authorList>
            <consortium name="US DOE Joint Genome Institute (JGI-PGF)"/>
            <person name="Walter F."/>
            <person name="Albersmeier A."/>
            <person name="Kalinowski J."/>
            <person name="Ruckert C."/>
        </authorList>
    </citation>
    <scope>NUCLEOTIDE SEQUENCE</scope>
    <source>
        <strain evidence="3">VKM Ac-2007</strain>
    </source>
</reference>
<dbReference type="AlphaFoldDB" id="A0A9W6MBY6"/>
<organism evidence="3 4">
    <name type="scientific">Streptosporangium carneum</name>
    <dbReference type="NCBI Taxonomy" id="47481"/>
    <lineage>
        <taxon>Bacteria</taxon>
        <taxon>Bacillati</taxon>
        <taxon>Actinomycetota</taxon>
        <taxon>Actinomycetes</taxon>
        <taxon>Streptosporangiales</taxon>
        <taxon>Streptosporangiaceae</taxon>
        <taxon>Streptosporangium</taxon>
    </lineage>
</organism>
<evidence type="ECO:0000313" key="3">
    <source>
        <dbReference type="EMBL" id="GLK08158.1"/>
    </source>
</evidence>
<evidence type="ECO:0008006" key="5">
    <source>
        <dbReference type="Google" id="ProtNLM"/>
    </source>
</evidence>
<evidence type="ECO:0000256" key="1">
    <source>
        <dbReference type="SAM" id="Coils"/>
    </source>
</evidence>
<proteinExistence type="predicted"/>
<evidence type="ECO:0000256" key="2">
    <source>
        <dbReference type="SAM" id="MobiDB-lite"/>
    </source>
</evidence>
<keyword evidence="4" id="KW-1185">Reference proteome</keyword>
<accession>A0A9W6MBY6</accession>
<gene>
    <name evidence="3" type="ORF">GCM10017600_15630</name>
</gene>
<keyword evidence="1" id="KW-0175">Coiled coil</keyword>
<sequence length="655" mass="70708">MADGQLESTRLALREAMAQGERAAELARLLAEAEARAAEAEGATAELQGLQERLSEAEERLQAAQAAEEKLRRDLAEQRYQAEVAKWKLSSVQVARWSRLGDAIRTGKSNPVRLARGLRGAAKPAKRPAAPKRQPVQQKAAGKPVPGASFQATTSTRTVGGKSVKLKPYRVPTGPNTRPHLTVAVVAEPHAEALLRYEWRQTTGFTPRDFARVLAAEVPHLLLVESVTTGPWAQELAEPGEGLHALLSWCAERGIRTVFWHTGGEVAAFAPAAALFEHIVTAQPKSVGAWGAALAAREPEPGRRSPSLGLLPFAVQPRVHNPLPLAGDRFDRVLTLDELLPEHLSYPDVLTSYRWPKAVDCPPGTEAWRMAELAACGTPIVASRAAQAAQPAEPLPLGVAPDTGADARRAHAALRQAYASGTMTHKVDDLLDAVGLPSARATLNISVIMIDRGDLDHTLAQVAPQKGVVQLVLLSDAEDAAKRARETMSAKVEVVVRPIDPELTTGTMLNRALDLCQGDLVAIMDAQDLYGEHYLADLTRAFLFTTADIVGKAAYHAHLRDVAATVLRQPSAEYAYLPEVAGATLLARRAVLRGIGFADVSEGWDEVLMRQCRADGVKVFSADRFGYVRLRDRDRWLLGSAQLVAYGPPEPHALA</sequence>
<name>A0A9W6MBY6_9ACTN</name>
<dbReference type="Pfam" id="PF13641">
    <property type="entry name" value="Glyco_tranf_2_3"/>
    <property type="match status" value="1"/>
</dbReference>
<dbReference type="Gene3D" id="3.90.550.10">
    <property type="entry name" value="Spore Coat Polysaccharide Biosynthesis Protein SpsA, Chain A"/>
    <property type="match status" value="1"/>
</dbReference>
<dbReference type="Proteomes" id="UP001143474">
    <property type="component" value="Unassembled WGS sequence"/>
</dbReference>